<organism evidence="2 3">
    <name type="scientific">Rhodococcus wratislaviensis</name>
    <name type="common">Tsukamurella wratislaviensis</name>
    <dbReference type="NCBI Taxonomy" id="44752"/>
    <lineage>
        <taxon>Bacteria</taxon>
        <taxon>Bacillati</taxon>
        <taxon>Actinomycetota</taxon>
        <taxon>Actinomycetes</taxon>
        <taxon>Mycobacteriales</taxon>
        <taxon>Nocardiaceae</taxon>
        <taxon>Rhodococcus</taxon>
    </lineage>
</organism>
<dbReference type="EMBL" id="BHYM01000137">
    <property type="protein sequence ID" value="GCE45013.1"/>
    <property type="molecule type" value="Genomic_DNA"/>
</dbReference>
<gene>
    <name evidence="2" type="ORF">Rhow_000973</name>
</gene>
<dbReference type="AlphaFoldDB" id="A0A402CNC6"/>
<keyword evidence="3" id="KW-1185">Reference proteome</keyword>
<evidence type="ECO:0000256" key="1">
    <source>
        <dbReference type="SAM" id="MobiDB-lite"/>
    </source>
</evidence>
<protein>
    <submittedName>
        <fullName evidence="2">Uncharacterized protein</fullName>
    </submittedName>
</protein>
<feature type="compositionally biased region" description="Basic and acidic residues" evidence="1">
    <location>
        <begin position="28"/>
        <end position="38"/>
    </location>
</feature>
<feature type="region of interest" description="Disordered" evidence="1">
    <location>
        <begin position="1"/>
        <end position="43"/>
    </location>
</feature>
<evidence type="ECO:0000313" key="2">
    <source>
        <dbReference type="EMBL" id="GCE45013.1"/>
    </source>
</evidence>
<sequence>MGGERVAGDLAEAGHDVDGACGQSGLLEQRREVQDRQRRSSGGFTTRVFPAASAGAIFHAEIISGVFHGTIAPITPTGSRTVYEWVG</sequence>
<reference evidence="2 3" key="1">
    <citation type="submission" date="2018-11" db="EMBL/GenBank/DDBJ databases">
        <title>Microbial catabolism of amino acid.</title>
        <authorList>
            <person name="Hibi M."/>
            <person name="Ogawa J."/>
        </authorList>
    </citation>
    <scope>NUCLEOTIDE SEQUENCE [LARGE SCALE GENOMIC DNA]</scope>
    <source>
        <strain evidence="2 3">C31-06</strain>
    </source>
</reference>
<accession>A0A402CNC6</accession>
<evidence type="ECO:0000313" key="3">
    <source>
        <dbReference type="Proteomes" id="UP000287519"/>
    </source>
</evidence>
<comment type="caution">
    <text evidence="2">The sequence shown here is derived from an EMBL/GenBank/DDBJ whole genome shotgun (WGS) entry which is preliminary data.</text>
</comment>
<name>A0A402CNC6_RHOWR</name>
<proteinExistence type="predicted"/>
<dbReference type="Proteomes" id="UP000287519">
    <property type="component" value="Unassembled WGS sequence"/>
</dbReference>